<sequence length="512" mass="56207">MMSDDGISSVPSSIRGFIQDPNPNPNANSSNSNPTKRKRNLPGTPDPDAEVIALSPKSLMATNRFLCEICNKGFQRDQNLQLHRRGHNLPWKLKQRSNKEVIRKKVYICPEKTCVHHDPSRALGDLTGIKKHYSRKHGEKKWKCEKCSKKYAVQSDWKAHSKICGTREYKCDCGTLFSRKDSFITHRAFCDALAEESARFTSVPSGNVGFRNELLSNIQNAGSSQFSGVFRPELAGLEQGNQLNLDLQKPRLPLWLENANSHLNPIGNPTGSNAFLGSSSTSLPELVQMASQNQWFSRGHDVSFTGGNSSSSALNRVLKEEEENKGNLSETISSLYFTNTHNQQETNLPAPMSATALLQKAAQMGSTRSNSAIFGTGFGLMSSSFSSLGNFNSLNQIRNEVQNLEKAENLNGLMASTCVSTMSTNHGGGLLLGDITTSPLMGSSRNSDPAMMMPKCSGNQNQSTGTEATNSLTRDFLGVEGSEHRQFLQQNELSKFALMGSAMDLSHYSKNH</sequence>
<feature type="domain" description="C2H2-type" evidence="10">
    <location>
        <begin position="65"/>
        <end position="87"/>
    </location>
</feature>
<dbReference type="Proteomes" id="UP001604336">
    <property type="component" value="Unassembled WGS sequence"/>
</dbReference>
<keyword evidence="5" id="KW-0805">Transcription regulation</keyword>
<gene>
    <name evidence="11" type="ORF">Adt_39322</name>
</gene>
<dbReference type="PROSITE" id="PS00028">
    <property type="entry name" value="ZINC_FINGER_C2H2_1"/>
    <property type="match status" value="1"/>
</dbReference>
<dbReference type="InterPro" id="IPR031140">
    <property type="entry name" value="IDD1-16"/>
</dbReference>
<protein>
    <submittedName>
        <fullName evidence="11">Protein indeterminate-domain 9</fullName>
    </submittedName>
</protein>
<feature type="compositionally biased region" description="Low complexity" evidence="9">
    <location>
        <begin position="25"/>
        <end position="34"/>
    </location>
</feature>
<keyword evidence="2" id="KW-0677">Repeat</keyword>
<keyword evidence="7" id="KW-0804">Transcription</keyword>
<keyword evidence="6" id="KW-0238">DNA-binding</keyword>
<keyword evidence="4" id="KW-0862">Zinc</keyword>
<evidence type="ECO:0000256" key="5">
    <source>
        <dbReference type="ARBA" id="ARBA00023015"/>
    </source>
</evidence>
<dbReference type="GO" id="GO:0006355">
    <property type="term" value="P:regulation of DNA-templated transcription"/>
    <property type="evidence" value="ECO:0007669"/>
    <property type="project" value="UniProtKB-ARBA"/>
</dbReference>
<evidence type="ECO:0000313" key="12">
    <source>
        <dbReference type="Proteomes" id="UP001604336"/>
    </source>
</evidence>
<evidence type="ECO:0000256" key="3">
    <source>
        <dbReference type="ARBA" id="ARBA00022771"/>
    </source>
</evidence>
<dbReference type="PROSITE" id="PS50157">
    <property type="entry name" value="ZINC_FINGER_C2H2_2"/>
    <property type="match status" value="1"/>
</dbReference>
<dbReference type="PANTHER" id="PTHR10593:SF219">
    <property type="entry name" value="PROTEIN INDETERMINATE-DOMAIN 9-LIKE ISOFORM X1"/>
    <property type="match status" value="1"/>
</dbReference>
<dbReference type="SUPFAM" id="SSF57667">
    <property type="entry name" value="beta-beta-alpha zinc fingers"/>
    <property type="match status" value="1"/>
</dbReference>
<dbReference type="SMART" id="SM00355">
    <property type="entry name" value="ZnF_C2H2"/>
    <property type="match status" value="3"/>
</dbReference>
<evidence type="ECO:0000256" key="2">
    <source>
        <dbReference type="ARBA" id="ARBA00022737"/>
    </source>
</evidence>
<evidence type="ECO:0000256" key="9">
    <source>
        <dbReference type="SAM" id="MobiDB-lite"/>
    </source>
</evidence>
<dbReference type="GO" id="GO:0003677">
    <property type="term" value="F:DNA binding"/>
    <property type="evidence" value="ECO:0007669"/>
    <property type="project" value="UniProtKB-KW"/>
</dbReference>
<evidence type="ECO:0000256" key="4">
    <source>
        <dbReference type="ARBA" id="ARBA00022833"/>
    </source>
</evidence>
<dbReference type="Pfam" id="PF22995">
    <property type="entry name" value="C2CH-3rd_BIRD-IDD"/>
    <property type="match status" value="1"/>
</dbReference>
<keyword evidence="3 8" id="KW-0863">Zinc-finger</keyword>
<reference evidence="12" key="1">
    <citation type="submission" date="2024-07" db="EMBL/GenBank/DDBJ databases">
        <title>Two chromosome-level genome assemblies of Korean endemic species Abeliophyllum distichum and Forsythia ovata (Oleaceae).</title>
        <authorList>
            <person name="Jang H."/>
        </authorList>
    </citation>
    <scope>NUCLEOTIDE SEQUENCE [LARGE SCALE GENOMIC DNA]</scope>
</reference>
<proteinExistence type="predicted"/>
<comment type="caution">
    <text evidence="11">The sequence shown here is derived from an EMBL/GenBank/DDBJ whole genome shotgun (WGS) entry which is preliminary data.</text>
</comment>
<dbReference type="InterPro" id="IPR055187">
    <property type="entry name" value="C2CH-3rd_BIRD-IDD"/>
</dbReference>
<dbReference type="Gene3D" id="3.30.160.60">
    <property type="entry name" value="Classic Zinc Finger"/>
    <property type="match status" value="2"/>
</dbReference>
<feature type="region of interest" description="Disordered" evidence="9">
    <location>
        <begin position="1"/>
        <end position="50"/>
    </location>
</feature>
<dbReference type="InterPro" id="IPR036236">
    <property type="entry name" value="Znf_C2H2_sf"/>
</dbReference>
<dbReference type="FunFam" id="3.30.160.60:FF:000131">
    <property type="entry name" value="protein indeterminate-domain 5, chloroplastic-like"/>
    <property type="match status" value="1"/>
</dbReference>
<keyword evidence="12" id="KW-1185">Reference proteome</keyword>
<dbReference type="Pfam" id="PF00096">
    <property type="entry name" value="zf-C2H2"/>
    <property type="match status" value="1"/>
</dbReference>
<organism evidence="11 12">
    <name type="scientific">Abeliophyllum distichum</name>
    <dbReference type="NCBI Taxonomy" id="126358"/>
    <lineage>
        <taxon>Eukaryota</taxon>
        <taxon>Viridiplantae</taxon>
        <taxon>Streptophyta</taxon>
        <taxon>Embryophyta</taxon>
        <taxon>Tracheophyta</taxon>
        <taxon>Spermatophyta</taxon>
        <taxon>Magnoliopsida</taxon>
        <taxon>eudicotyledons</taxon>
        <taxon>Gunneridae</taxon>
        <taxon>Pentapetalae</taxon>
        <taxon>asterids</taxon>
        <taxon>lamiids</taxon>
        <taxon>Lamiales</taxon>
        <taxon>Oleaceae</taxon>
        <taxon>Forsythieae</taxon>
        <taxon>Abeliophyllum</taxon>
    </lineage>
</organism>
<dbReference type="Pfam" id="PF22992">
    <property type="entry name" value="C2CH-4th_BIRD-IDD"/>
    <property type="match status" value="1"/>
</dbReference>
<dbReference type="PANTHER" id="PTHR10593">
    <property type="entry name" value="SERINE/THREONINE-PROTEIN KINASE RIO"/>
    <property type="match status" value="1"/>
</dbReference>
<evidence type="ECO:0000256" key="7">
    <source>
        <dbReference type="ARBA" id="ARBA00023163"/>
    </source>
</evidence>
<dbReference type="InterPro" id="IPR055185">
    <property type="entry name" value="C2CH-4th_BIRD-IDD"/>
</dbReference>
<dbReference type="Pfam" id="PF22996">
    <property type="entry name" value="C2H2-2nd_BIRD-IDD"/>
    <property type="match status" value="1"/>
</dbReference>
<evidence type="ECO:0000259" key="10">
    <source>
        <dbReference type="PROSITE" id="PS50157"/>
    </source>
</evidence>
<dbReference type="EMBL" id="JBFOLK010000012">
    <property type="protein sequence ID" value="KAL2471186.1"/>
    <property type="molecule type" value="Genomic_DNA"/>
</dbReference>
<dbReference type="FunFam" id="3.30.160.60:FF:000554">
    <property type="entry name" value="protein indeterminate-domain 12-like"/>
    <property type="match status" value="1"/>
</dbReference>
<dbReference type="InterPro" id="IPR055186">
    <property type="entry name" value="C2H2-2nd_BIRD-IDD"/>
</dbReference>
<evidence type="ECO:0000256" key="8">
    <source>
        <dbReference type="PROSITE-ProRule" id="PRU00042"/>
    </source>
</evidence>
<keyword evidence="1" id="KW-0479">Metal-binding</keyword>
<dbReference type="GO" id="GO:0008270">
    <property type="term" value="F:zinc ion binding"/>
    <property type="evidence" value="ECO:0007669"/>
    <property type="project" value="UniProtKB-KW"/>
</dbReference>
<evidence type="ECO:0000313" key="11">
    <source>
        <dbReference type="EMBL" id="KAL2471186.1"/>
    </source>
</evidence>
<evidence type="ECO:0000256" key="1">
    <source>
        <dbReference type="ARBA" id="ARBA00022723"/>
    </source>
</evidence>
<dbReference type="AlphaFoldDB" id="A0ABD1Q4Q9"/>
<dbReference type="InterPro" id="IPR013087">
    <property type="entry name" value="Znf_C2H2_type"/>
</dbReference>
<name>A0ABD1Q4Q9_9LAMI</name>
<evidence type="ECO:0000256" key="6">
    <source>
        <dbReference type="ARBA" id="ARBA00023125"/>
    </source>
</evidence>
<accession>A0ABD1Q4Q9</accession>